<accession>A0ACA9SBK0</accession>
<sequence length="115" mass="13132">VSARYEKEEQNRPPCDVFKDPIYLTLNLPPESQWKNILKLIQKEPQNAKKHIHQALQAVEGVKIEGVSLENLTCKERFLDRDLTDYDLQSVINELNEFAAKGGKSGGEFYTPLCV</sequence>
<organism evidence="1 2">
    <name type="scientific">Racocetra persica</name>
    <dbReference type="NCBI Taxonomy" id="160502"/>
    <lineage>
        <taxon>Eukaryota</taxon>
        <taxon>Fungi</taxon>
        <taxon>Fungi incertae sedis</taxon>
        <taxon>Mucoromycota</taxon>
        <taxon>Glomeromycotina</taxon>
        <taxon>Glomeromycetes</taxon>
        <taxon>Diversisporales</taxon>
        <taxon>Gigasporaceae</taxon>
        <taxon>Racocetra</taxon>
    </lineage>
</organism>
<comment type="caution">
    <text evidence="1">The sequence shown here is derived from an EMBL/GenBank/DDBJ whole genome shotgun (WGS) entry which is preliminary data.</text>
</comment>
<gene>
    <name evidence="1" type="ORF">RPERSI_LOCUS29123</name>
</gene>
<keyword evidence="2" id="KW-1185">Reference proteome</keyword>
<feature type="non-terminal residue" evidence="1">
    <location>
        <position position="115"/>
    </location>
</feature>
<reference evidence="1" key="1">
    <citation type="submission" date="2021-06" db="EMBL/GenBank/DDBJ databases">
        <authorList>
            <person name="Kallberg Y."/>
            <person name="Tangrot J."/>
            <person name="Rosling A."/>
        </authorList>
    </citation>
    <scope>NUCLEOTIDE SEQUENCE</scope>
    <source>
        <strain evidence="1">MA461A</strain>
    </source>
</reference>
<name>A0ACA9SBK0_9GLOM</name>
<evidence type="ECO:0000313" key="2">
    <source>
        <dbReference type="Proteomes" id="UP000789920"/>
    </source>
</evidence>
<protein>
    <submittedName>
        <fullName evidence="1">24031_t:CDS:1</fullName>
    </submittedName>
</protein>
<dbReference type="EMBL" id="CAJVQC010108546">
    <property type="protein sequence ID" value="CAG8834224.1"/>
    <property type="molecule type" value="Genomic_DNA"/>
</dbReference>
<dbReference type="Proteomes" id="UP000789920">
    <property type="component" value="Unassembled WGS sequence"/>
</dbReference>
<evidence type="ECO:0000313" key="1">
    <source>
        <dbReference type="EMBL" id="CAG8834224.1"/>
    </source>
</evidence>
<proteinExistence type="predicted"/>
<feature type="non-terminal residue" evidence="1">
    <location>
        <position position="1"/>
    </location>
</feature>